<dbReference type="GO" id="GO:0005886">
    <property type="term" value="C:plasma membrane"/>
    <property type="evidence" value="ECO:0007669"/>
    <property type="project" value="UniProtKB-SubCell"/>
</dbReference>
<feature type="transmembrane region" description="Helical" evidence="7">
    <location>
        <begin position="114"/>
        <end position="137"/>
    </location>
</feature>
<dbReference type="EMBL" id="QFQD01000007">
    <property type="protein sequence ID" value="PZQ84781.1"/>
    <property type="molecule type" value="Genomic_DNA"/>
</dbReference>
<feature type="transmembrane region" description="Helical" evidence="7">
    <location>
        <begin position="41"/>
        <end position="67"/>
    </location>
</feature>
<comment type="subcellular location">
    <subcellularLocation>
        <location evidence="1 7">Cell membrane</location>
        <topology evidence="1 7">Multi-pass membrane protein</topology>
    </subcellularLocation>
</comment>
<organism evidence="8 9">
    <name type="scientific">Ancylobacter novellus</name>
    <name type="common">Thiobacillus novellus</name>
    <dbReference type="NCBI Taxonomy" id="921"/>
    <lineage>
        <taxon>Bacteria</taxon>
        <taxon>Pseudomonadati</taxon>
        <taxon>Pseudomonadota</taxon>
        <taxon>Alphaproteobacteria</taxon>
        <taxon>Hyphomicrobiales</taxon>
        <taxon>Xanthobacteraceae</taxon>
        <taxon>Ancylobacter</taxon>
    </lineage>
</organism>
<dbReference type="Proteomes" id="UP000248887">
    <property type="component" value="Unassembled WGS sequence"/>
</dbReference>
<evidence type="ECO:0000256" key="6">
    <source>
        <dbReference type="ARBA" id="ARBA00023136"/>
    </source>
</evidence>
<evidence type="ECO:0000256" key="1">
    <source>
        <dbReference type="ARBA" id="ARBA00004651"/>
    </source>
</evidence>
<comment type="caution">
    <text evidence="7">Lacks conserved residue(s) required for the propagation of feature annotation.</text>
</comment>
<proteinExistence type="inferred from homology"/>
<evidence type="ECO:0000313" key="9">
    <source>
        <dbReference type="Proteomes" id="UP000248887"/>
    </source>
</evidence>
<dbReference type="PANTHER" id="PTHR33508">
    <property type="entry name" value="UPF0056 MEMBRANE PROTEIN YHCE"/>
    <property type="match status" value="1"/>
</dbReference>
<feature type="transmembrane region" description="Helical" evidence="7">
    <location>
        <begin position="149"/>
        <end position="173"/>
    </location>
</feature>
<evidence type="ECO:0000256" key="5">
    <source>
        <dbReference type="ARBA" id="ARBA00022989"/>
    </source>
</evidence>
<dbReference type="Pfam" id="PF01914">
    <property type="entry name" value="MarC"/>
    <property type="match status" value="1"/>
</dbReference>
<evidence type="ECO:0000256" key="7">
    <source>
        <dbReference type="RuleBase" id="RU362048"/>
    </source>
</evidence>
<dbReference type="NCBIfam" id="TIGR00427">
    <property type="entry name" value="NAAT family transporter"/>
    <property type="match status" value="1"/>
</dbReference>
<protein>
    <recommendedName>
        <fullName evidence="7">UPF0056 membrane protein</fullName>
    </recommendedName>
</protein>
<evidence type="ECO:0000256" key="2">
    <source>
        <dbReference type="ARBA" id="ARBA00009784"/>
    </source>
</evidence>
<dbReference type="PANTHER" id="PTHR33508:SF1">
    <property type="entry name" value="UPF0056 MEMBRANE PROTEIN YHCE"/>
    <property type="match status" value="1"/>
</dbReference>
<accession>A0A2W5R1S2</accession>
<gene>
    <name evidence="8" type="ORF">DI549_04060</name>
</gene>
<name>A0A2W5R1S2_ANCNO</name>
<keyword evidence="4 7" id="KW-0812">Transmembrane</keyword>
<dbReference type="AlphaFoldDB" id="A0A2W5R1S2"/>
<keyword evidence="6 7" id="KW-0472">Membrane</keyword>
<evidence type="ECO:0000256" key="4">
    <source>
        <dbReference type="ARBA" id="ARBA00022692"/>
    </source>
</evidence>
<feature type="transmembrane region" description="Helical" evidence="7">
    <location>
        <begin position="185"/>
        <end position="206"/>
    </location>
</feature>
<keyword evidence="5 7" id="KW-1133">Transmembrane helix</keyword>
<sequence length="210" mass="21746">MDFAFAAKVFAALFAIMNPIANLPIFLSLTSDMGEAEQRRAAILVTVTVTVGCFVSALAGSAILGFFGLDVDHFRLAGGLIVLLIALSMLHGEDSATHGGSGAEKATFNSASNVAFYPLAIPILLGPGTISALIVYAHDAHDRDEQVALGAGIVVFVILLGATLVSGPFIGRIVSPTVMSVTKRLMGMVLAAIAMEMLVASLRALFPGLT</sequence>
<comment type="similarity">
    <text evidence="2 7">Belongs to the UPF0056 (MarC) family.</text>
</comment>
<reference evidence="8 9" key="1">
    <citation type="submission" date="2017-08" db="EMBL/GenBank/DDBJ databases">
        <title>Infants hospitalized years apart are colonized by the same room-sourced microbial strains.</title>
        <authorList>
            <person name="Brooks B."/>
            <person name="Olm M.R."/>
            <person name="Firek B.A."/>
            <person name="Baker R."/>
            <person name="Thomas B.C."/>
            <person name="Morowitz M.J."/>
            <person name="Banfield J.F."/>
        </authorList>
    </citation>
    <scope>NUCLEOTIDE SEQUENCE [LARGE SCALE GENOMIC DNA]</scope>
    <source>
        <strain evidence="8">S2_005_001_R2_27</strain>
    </source>
</reference>
<evidence type="ECO:0000256" key="3">
    <source>
        <dbReference type="ARBA" id="ARBA00022475"/>
    </source>
</evidence>
<comment type="caution">
    <text evidence="8">The sequence shown here is derived from an EMBL/GenBank/DDBJ whole genome shotgun (WGS) entry which is preliminary data.</text>
</comment>
<evidence type="ECO:0000313" key="8">
    <source>
        <dbReference type="EMBL" id="PZQ84781.1"/>
    </source>
</evidence>
<dbReference type="InterPro" id="IPR002771">
    <property type="entry name" value="Multi_antbiot-R_MarC"/>
</dbReference>
<feature type="transmembrane region" description="Helical" evidence="7">
    <location>
        <begin position="6"/>
        <end position="29"/>
    </location>
</feature>
<keyword evidence="3" id="KW-1003">Cell membrane</keyword>